<gene>
    <name evidence="1" type="ORF">SmB9_06170</name>
</gene>
<dbReference type="PROSITE" id="PS51197">
    <property type="entry name" value="HTH_RRF2_2"/>
    <property type="match status" value="1"/>
</dbReference>
<dbReference type="Proteomes" id="UP000275727">
    <property type="component" value="Chromosome"/>
</dbReference>
<dbReference type="SUPFAM" id="SSF46785">
    <property type="entry name" value="Winged helix' DNA-binding domain"/>
    <property type="match status" value="1"/>
</dbReference>
<dbReference type="InterPro" id="IPR014290">
    <property type="entry name" value="SUF_FeS_clus_asmbl_reg"/>
</dbReference>
<dbReference type="PANTHER" id="PTHR33221">
    <property type="entry name" value="WINGED HELIX-TURN-HELIX TRANSCRIPTIONAL REGULATOR, RRF2 FAMILY"/>
    <property type="match status" value="1"/>
</dbReference>
<dbReference type="PROSITE" id="PS01332">
    <property type="entry name" value="HTH_RRF2_1"/>
    <property type="match status" value="1"/>
</dbReference>
<sequence>MSDLAPGTHVIRLTNLADYAVVVMTAAARAPSRRFSAAELAAETGVPAPTAAKLTGILARAGLLESARGVTGGVQLGRDAASISIADIVEAVDGPIAIAQCLHGDTDCGLEANCAVRPHWPLINTRVRDALADVTLAAILAAEPVRELA</sequence>
<evidence type="ECO:0000313" key="2">
    <source>
        <dbReference type="Proteomes" id="UP000275727"/>
    </source>
</evidence>
<dbReference type="InterPro" id="IPR036390">
    <property type="entry name" value="WH_DNA-bd_sf"/>
</dbReference>
<dbReference type="PANTHER" id="PTHR33221:SF2">
    <property type="entry name" value="TRANSCRIPTIONAL REGULATOR"/>
    <property type="match status" value="1"/>
</dbReference>
<dbReference type="NCBIfam" id="TIGR00738">
    <property type="entry name" value="rrf2_super"/>
    <property type="match status" value="1"/>
</dbReference>
<evidence type="ECO:0000313" key="1">
    <source>
        <dbReference type="EMBL" id="BBE32959.1"/>
    </source>
</evidence>
<dbReference type="InterPro" id="IPR000944">
    <property type="entry name" value="Tscrpt_reg_Rrf2"/>
</dbReference>
<name>A0AAD1D409_SPHMI</name>
<dbReference type="GO" id="GO:0005829">
    <property type="term" value="C:cytosol"/>
    <property type="evidence" value="ECO:0007669"/>
    <property type="project" value="TreeGrafter"/>
</dbReference>
<dbReference type="AlphaFoldDB" id="A0AAD1D409"/>
<dbReference type="InterPro" id="IPR030489">
    <property type="entry name" value="TR_Rrf2-type_CS"/>
</dbReference>
<dbReference type="KEGG" id="smic:SmB9_06170"/>
<reference evidence="1 2" key="1">
    <citation type="submission" date="2018-06" db="EMBL/GenBank/DDBJ databases">
        <title>Complete Genome Sequence of the Microcystin-Degrading Bacterium Sphingosinicella microcystinivorans Strain B-9.</title>
        <authorList>
            <person name="Jin H."/>
            <person name="Nishizawa T."/>
            <person name="Guo Y."/>
            <person name="Nishizawa A."/>
            <person name="Park H."/>
            <person name="Kato H."/>
            <person name="Tsuji K."/>
            <person name="Harada K."/>
        </authorList>
    </citation>
    <scope>NUCLEOTIDE SEQUENCE [LARGE SCALE GENOMIC DNA]</scope>
    <source>
        <strain evidence="1 2">B9</strain>
    </source>
</reference>
<dbReference type="GO" id="GO:0003700">
    <property type="term" value="F:DNA-binding transcription factor activity"/>
    <property type="evidence" value="ECO:0007669"/>
    <property type="project" value="TreeGrafter"/>
</dbReference>
<organism evidence="1 2">
    <name type="scientific">Sphingosinicella microcystinivorans</name>
    <dbReference type="NCBI Taxonomy" id="335406"/>
    <lineage>
        <taxon>Bacteria</taxon>
        <taxon>Pseudomonadati</taxon>
        <taxon>Pseudomonadota</taxon>
        <taxon>Alphaproteobacteria</taxon>
        <taxon>Sphingomonadales</taxon>
        <taxon>Sphingosinicellaceae</taxon>
        <taxon>Sphingosinicella</taxon>
    </lineage>
</organism>
<proteinExistence type="predicted"/>
<dbReference type="EMBL" id="AP018711">
    <property type="protein sequence ID" value="BBE32959.1"/>
    <property type="molecule type" value="Genomic_DNA"/>
</dbReference>
<dbReference type="Gene3D" id="1.10.10.10">
    <property type="entry name" value="Winged helix-like DNA-binding domain superfamily/Winged helix DNA-binding domain"/>
    <property type="match status" value="1"/>
</dbReference>
<dbReference type="NCBIfam" id="TIGR02944">
    <property type="entry name" value="suf_reg_Xantho"/>
    <property type="match status" value="1"/>
</dbReference>
<dbReference type="Pfam" id="PF02082">
    <property type="entry name" value="Rrf2"/>
    <property type="match status" value="1"/>
</dbReference>
<dbReference type="InterPro" id="IPR036388">
    <property type="entry name" value="WH-like_DNA-bd_sf"/>
</dbReference>
<accession>A0AAD1D409</accession>
<protein>
    <submittedName>
        <fullName evidence="1">Transcriptional regulator</fullName>
    </submittedName>
</protein>